<evidence type="ECO:0000313" key="2">
    <source>
        <dbReference type="Proteomes" id="UP001500454"/>
    </source>
</evidence>
<dbReference type="InterPro" id="IPR032315">
    <property type="entry name" value="DUF4846"/>
</dbReference>
<comment type="caution">
    <text evidence="1">The sequence shown here is derived from an EMBL/GenBank/DDBJ whole genome shotgun (WGS) entry which is preliminary data.</text>
</comment>
<name>A0ABP8JB44_9BACT</name>
<proteinExistence type="predicted"/>
<reference evidence="2" key="1">
    <citation type="journal article" date="2019" name="Int. J. Syst. Evol. Microbiol.">
        <title>The Global Catalogue of Microorganisms (GCM) 10K type strain sequencing project: providing services to taxonomists for standard genome sequencing and annotation.</title>
        <authorList>
            <consortium name="The Broad Institute Genomics Platform"/>
            <consortium name="The Broad Institute Genome Sequencing Center for Infectious Disease"/>
            <person name="Wu L."/>
            <person name="Ma J."/>
        </authorList>
    </citation>
    <scope>NUCLEOTIDE SEQUENCE [LARGE SCALE GENOMIC DNA]</scope>
    <source>
        <strain evidence="2">JCM 17924</strain>
    </source>
</reference>
<keyword evidence="2" id="KW-1185">Reference proteome</keyword>
<gene>
    <name evidence="1" type="ORF">GCM10023186_34160</name>
</gene>
<evidence type="ECO:0000313" key="1">
    <source>
        <dbReference type="EMBL" id="GAA4387984.1"/>
    </source>
</evidence>
<dbReference type="Proteomes" id="UP001500454">
    <property type="component" value="Unassembled WGS sequence"/>
</dbReference>
<dbReference type="Pfam" id="PF16138">
    <property type="entry name" value="DUF4846"/>
    <property type="match status" value="1"/>
</dbReference>
<sequence length="227" mass="25762">MASGSFGEWLRYLPLRPAGTPVRLHNGRPKEIQSVHAAVINIDTGTRDLQQCADAVIRLRSEYLFSQNYRRIHFHLTSGYDAWFGDWADGKRFQLQGEDVAPVSKPPEAPTHALLRQYLDQIFTYAGTLSLERELQRVPLSDVQPGDVFIKGGSPGHAVLVLDAAQNPTTRRRYVLLAQSYMPAQDMHVLINKPRSGLGAWFLVEPNAEWLETPEWNFSAEQLKRWP</sequence>
<dbReference type="EMBL" id="BAABHA010000010">
    <property type="protein sequence ID" value="GAA4387984.1"/>
    <property type="molecule type" value="Genomic_DNA"/>
</dbReference>
<accession>A0ABP8JB44</accession>
<protein>
    <submittedName>
        <fullName evidence="1">DUF4846 domain-containing protein</fullName>
    </submittedName>
</protein>
<organism evidence="1 2">
    <name type="scientific">Hymenobacter koreensis</name>
    <dbReference type="NCBI Taxonomy" id="1084523"/>
    <lineage>
        <taxon>Bacteria</taxon>
        <taxon>Pseudomonadati</taxon>
        <taxon>Bacteroidota</taxon>
        <taxon>Cytophagia</taxon>
        <taxon>Cytophagales</taxon>
        <taxon>Hymenobacteraceae</taxon>
        <taxon>Hymenobacter</taxon>
    </lineage>
</organism>